<reference evidence="8" key="5">
    <citation type="journal article" date="2021" name="G3 (Bethesda)">
        <title>Aegilops tauschii genome assembly Aet v5.0 features greater sequence contiguity and improved annotation.</title>
        <authorList>
            <person name="Wang L."/>
            <person name="Zhu T."/>
            <person name="Rodriguez J.C."/>
            <person name="Deal K.R."/>
            <person name="Dubcovsky J."/>
            <person name="McGuire P.E."/>
            <person name="Lux T."/>
            <person name="Spannagl M."/>
            <person name="Mayer K.F.X."/>
            <person name="Baldrich P."/>
            <person name="Meyers B.C."/>
            <person name="Huo N."/>
            <person name="Gu Y.Q."/>
            <person name="Zhou H."/>
            <person name="Devos K.M."/>
            <person name="Bennetzen J.L."/>
            <person name="Unver T."/>
            <person name="Budak H."/>
            <person name="Gulick P.J."/>
            <person name="Galiba G."/>
            <person name="Kalapos B."/>
            <person name="Nelson D.R."/>
            <person name="Li P."/>
            <person name="You F.M."/>
            <person name="Luo M.C."/>
            <person name="Dvorak J."/>
        </authorList>
    </citation>
    <scope>NUCLEOTIDE SEQUENCE [LARGE SCALE GENOMIC DNA]</scope>
    <source>
        <strain evidence="8">cv. AL8/78</strain>
    </source>
</reference>
<dbReference type="EnsemblPlants" id="AET3Gv20046800.32">
    <property type="protein sequence ID" value="AET3Gv20046800.32"/>
    <property type="gene ID" value="AET3Gv20046800"/>
</dbReference>
<evidence type="ECO:0000256" key="5">
    <source>
        <dbReference type="ARBA" id="ARBA00022840"/>
    </source>
</evidence>
<comment type="similarity">
    <text evidence="1">Belongs to the class-I aminoacyl-tRNA synthetase family.</text>
</comment>
<dbReference type="GO" id="GO:0005524">
    <property type="term" value="F:ATP binding"/>
    <property type="evidence" value="ECO:0007669"/>
    <property type="project" value="UniProtKB-KW"/>
</dbReference>
<keyword evidence="3" id="KW-0436">Ligase</keyword>
<evidence type="ECO:0000313" key="8">
    <source>
        <dbReference type="EnsemblPlants" id="AET3Gv20046800.32"/>
    </source>
</evidence>
<dbReference type="Proteomes" id="UP000015105">
    <property type="component" value="Chromosome 3D"/>
</dbReference>
<keyword evidence="4" id="KW-0547">Nucleotide-binding</keyword>
<dbReference type="InterPro" id="IPR014729">
    <property type="entry name" value="Rossmann-like_a/b/a_fold"/>
</dbReference>
<evidence type="ECO:0000256" key="1">
    <source>
        <dbReference type="ARBA" id="ARBA00005594"/>
    </source>
</evidence>
<proteinExistence type="inferred from homology"/>
<dbReference type="PRINTS" id="PR00985">
    <property type="entry name" value="TRNASYNTHLEU"/>
</dbReference>
<evidence type="ECO:0000256" key="3">
    <source>
        <dbReference type="ARBA" id="ARBA00022598"/>
    </source>
</evidence>
<organism evidence="8 9">
    <name type="scientific">Aegilops tauschii subsp. strangulata</name>
    <name type="common">Goatgrass</name>
    <dbReference type="NCBI Taxonomy" id="200361"/>
    <lineage>
        <taxon>Eukaryota</taxon>
        <taxon>Viridiplantae</taxon>
        <taxon>Streptophyta</taxon>
        <taxon>Embryophyta</taxon>
        <taxon>Tracheophyta</taxon>
        <taxon>Spermatophyta</taxon>
        <taxon>Magnoliopsida</taxon>
        <taxon>Liliopsida</taxon>
        <taxon>Poales</taxon>
        <taxon>Poaceae</taxon>
        <taxon>BOP clade</taxon>
        <taxon>Pooideae</taxon>
        <taxon>Triticodae</taxon>
        <taxon>Triticeae</taxon>
        <taxon>Triticinae</taxon>
        <taxon>Aegilops</taxon>
    </lineage>
</organism>
<reference evidence="9" key="1">
    <citation type="journal article" date="2014" name="Science">
        <title>Ancient hybridizations among the ancestral genomes of bread wheat.</title>
        <authorList>
            <consortium name="International Wheat Genome Sequencing Consortium,"/>
            <person name="Marcussen T."/>
            <person name="Sandve S.R."/>
            <person name="Heier L."/>
            <person name="Spannagl M."/>
            <person name="Pfeifer M."/>
            <person name="Jakobsen K.S."/>
            <person name="Wulff B.B."/>
            <person name="Steuernagel B."/>
            <person name="Mayer K.F."/>
            <person name="Olsen O.A."/>
        </authorList>
    </citation>
    <scope>NUCLEOTIDE SEQUENCE [LARGE SCALE GENOMIC DNA]</scope>
    <source>
        <strain evidence="9">cv. AL8/78</strain>
    </source>
</reference>
<reference evidence="9" key="2">
    <citation type="journal article" date="2017" name="Nat. Plants">
        <title>The Aegilops tauschii genome reveals multiple impacts of transposons.</title>
        <authorList>
            <person name="Zhao G."/>
            <person name="Zou C."/>
            <person name="Li K."/>
            <person name="Wang K."/>
            <person name="Li T."/>
            <person name="Gao L."/>
            <person name="Zhang X."/>
            <person name="Wang H."/>
            <person name="Yang Z."/>
            <person name="Liu X."/>
            <person name="Jiang W."/>
            <person name="Mao L."/>
            <person name="Kong X."/>
            <person name="Jiao Y."/>
            <person name="Jia J."/>
        </authorList>
    </citation>
    <scope>NUCLEOTIDE SEQUENCE [LARGE SCALE GENOMIC DNA]</scope>
    <source>
        <strain evidence="9">cv. AL8/78</strain>
    </source>
</reference>
<dbReference type="GO" id="GO:0006429">
    <property type="term" value="P:leucyl-tRNA aminoacylation"/>
    <property type="evidence" value="ECO:0007669"/>
    <property type="project" value="InterPro"/>
</dbReference>
<reference evidence="8" key="3">
    <citation type="journal article" date="2017" name="Nature">
        <title>Genome sequence of the progenitor of the wheat D genome Aegilops tauschii.</title>
        <authorList>
            <person name="Luo M.C."/>
            <person name="Gu Y.Q."/>
            <person name="Puiu D."/>
            <person name="Wang H."/>
            <person name="Twardziok S.O."/>
            <person name="Deal K.R."/>
            <person name="Huo N."/>
            <person name="Zhu T."/>
            <person name="Wang L."/>
            <person name="Wang Y."/>
            <person name="McGuire P.E."/>
            <person name="Liu S."/>
            <person name="Long H."/>
            <person name="Ramasamy R.K."/>
            <person name="Rodriguez J.C."/>
            <person name="Van S.L."/>
            <person name="Yuan L."/>
            <person name="Wang Z."/>
            <person name="Xia Z."/>
            <person name="Xiao L."/>
            <person name="Anderson O.D."/>
            <person name="Ouyang S."/>
            <person name="Liang Y."/>
            <person name="Zimin A.V."/>
            <person name="Pertea G."/>
            <person name="Qi P."/>
            <person name="Bennetzen J.L."/>
            <person name="Dai X."/>
            <person name="Dawson M.W."/>
            <person name="Muller H.G."/>
            <person name="Kugler K."/>
            <person name="Rivarola-Duarte L."/>
            <person name="Spannagl M."/>
            <person name="Mayer K.F.X."/>
            <person name="Lu F.H."/>
            <person name="Bevan M.W."/>
            <person name="Leroy P."/>
            <person name="Li P."/>
            <person name="You F.M."/>
            <person name="Sun Q."/>
            <person name="Liu Z."/>
            <person name="Lyons E."/>
            <person name="Wicker T."/>
            <person name="Salzberg S.L."/>
            <person name="Devos K.M."/>
            <person name="Dvorak J."/>
        </authorList>
    </citation>
    <scope>NUCLEOTIDE SEQUENCE [LARGE SCALE GENOMIC DNA]</scope>
    <source>
        <strain evidence="8">cv. AL8/78</strain>
    </source>
</reference>
<name>A0A453DR99_AEGTS</name>
<dbReference type="InterPro" id="IPR002302">
    <property type="entry name" value="Leu-tRNA-ligase"/>
</dbReference>
<dbReference type="GO" id="GO:0005829">
    <property type="term" value="C:cytosol"/>
    <property type="evidence" value="ECO:0007669"/>
    <property type="project" value="TreeGrafter"/>
</dbReference>
<dbReference type="GO" id="GO:0004823">
    <property type="term" value="F:leucine-tRNA ligase activity"/>
    <property type="evidence" value="ECO:0007669"/>
    <property type="project" value="UniProtKB-EC"/>
</dbReference>
<evidence type="ECO:0000256" key="6">
    <source>
        <dbReference type="ARBA" id="ARBA00022917"/>
    </source>
</evidence>
<evidence type="ECO:0000256" key="2">
    <source>
        <dbReference type="ARBA" id="ARBA00013164"/>
    </source>
</evidence>
<protein>
    <recommendedName>
        <fullName evidence="2">leucine--tRNA ligase</fullName>
        <ecNumber evidence="2">6.1.1.4</ecNumber>
    </recommendedName>
</protein>
<dbReference type="PANTHER" id="PTHR43740">
    <property type="entry name" value="LEUCYL-TRNA SYNTHETASE"/>
    <property type="match status" value="1"/>
</dbReference>
<evidence type="ECO:0000313" key="9">
    <source>
        <dbReference type="Proteomes" id="UP000015105"/>
    </source>
</evidence>
<dbReference type="Gene3D" id="3.40.50.620">
    <property type="entry name" value="HUPs"/>
    <property type="match status" value="1"/>
</dbReference>
<evidence type="ECO:0000256" key="7">
    <source>
        <dbReference type="ARBA" id="ARBA00023146"/>
    </source>
</evidence>
<sequence length="110" mass="12279">KNSSTLVDKAKESYWGPVDIYVGGAEHSVLHLLYARFWHKVLYDIGVVSTKEPFKCLINQGLILGEVEYTAYRDNEGKWVSADSDSSLSDCIQEKVPADKVCSDPVYSFG</sequence>
<reference evidence="8" key="4">
    <citation type="submission" date="2019-03" db="UniProtKB">
        <authorList>
            <consortium name="EnsemblPlants"/>
        </authorList>
    </citation>
    <scope>IDENTIFICATION</scope>
</reference>
<dbReference type="AlphaFoldDB" id="A0A453DR99"/>
<dbReference type="PANTHER" id="PTHR43740:SF2">
    <property type="entry name" value="LEUCINE--TRNA LIGASE, MITOCHONDRIAL"/>
    <property type="match status" value="1"/>
</dbReference>
<dbReference type="EC" id="6.1.1.4" evidence="2"/>
<keyword evidence="9" id="KW-1185">Reference proteome</keyword>
<dbReference type="Gramene" id="AET3Gv20046800.32">
    <property type="protein sequence ID" value="AET3Gv20046800.32"/>
    <property type="gene ID" value="AET3Gv20046800"/>
</dbReference>
<keyword evidence="7" id="KW-0030">Aminoacyl-tRNA synthetase</keyword>
<evidence type="ECO:0000256" key="4">
    <source>
        <dbReference type="ARBA" id="ARBA00022741"/>
    </source>
</evidence>
<dbReference type="SUPFAM" id="SSF52374">
    <property type="entry name" value="Nucleotidylyl transferase"/>
    <property type="match status" value="1"/>
</dbReference>
<accession>A0A453DR99</accession>
<keyword evidence="5" id="KW-0067">ATP-binding</keyword>
<keyword evidence="6" id="KW-0648">Protein biosynthesis</keyword>